<keyword evidence="2" id="KW-0521">NADP</keyword>
<dbReference type="Proteomes" id="UP000325558">
    <property type="component" value="Unassembled WGS sequence"/>
</dbReference>
<name>A0A5N6XQ85_9EURO</name>
<dbReference type="InterPro" id="IPR002347">
    <property type="entry name" value="SDR_fam"/>
</dbReference>
<gene>
    <name evidence="4" type="ORF">BDV24DRAFT_169289</name>
</gene>
<dbReference type="Gene3D" id="3.40.50.720">
    <property type="entry name" value="NAD(P)-binding Rossmann-like Domain"/>
    <property type="match status" value="1"/>
</dbReference>
<dbReference type="InterPro" id="IPR036291">
    <property type="entry name" value="NAD(P)-bd_dom_sf"/>
</dbReference>
<accession>A0A5N6XQ85</accession>
<dbReference type="AlphaFoldDB" id="A0A5N6XQ85"/>
<comment type="similarity">
    <text evidence="1">Belongs to the short-chain dehydrogenases/reductases (SDR) family.</text>
</comment>
<evidence type="ECO:0000256" key="3">
    <source>
        <dbReference type="ARBA" id="ARBA00023002"/>
    </source>
</evidence>
<dbReference type="InterPro" id="IPR020904">
    <property type="entry name" value="Sc_DH/Rdtase_CS"/>
</dbReference>
<dbReference type="PRINTS" id="PR00080">
    <property type="entry name" value="SDRFAMILY"/>
</dbReference>
<reference evidence="4" key="1">
    <citation type="submission" date="2019-04" db="EMBL/GenBank/DDBJ databases">
        <title>Friends and foes A comparative genomics study of 23 Aspergillus species from section Flavi.</title>
        <authorList>
            <consortium name="DOE Joint Genome Institute"/>
            <person name="Kjaerbolling I."/>
            <person name="Vesth T."/>
            <person name="Frisvad J.C."/>
            <person name="Nybo J.L."/>
            <person name="Theobald S."/>
            <person name="Kildgaard S."/>
            <person name="Isbrandt T."/>
            <person name="Kuo A."/>
            <person name="Sato A."/>
            <person name="Lyhne E.K."/>
            <person name="Kogle M.E."/>
            <person name="Wiebenga A."/>
            <person name="Kun R.S."/>
            <person name="Lubbers R.J."/>
            <person name="Makela M.R."/>
            <person name="Barry K."/>
            <person name="Chovatia M."/>
            <person name="Clum A."/>
            <person name="Daum C."/>
            <person name="Haridas S."/>
            <person name="He G."/>
            <person name="LaButti K."/>
            <person name="Lipzen A."/>
            <person name="Mondo S."/>
            <person name="Riley R."/>
            <person name="Salamov A."/>
            <person name="Simmons B.A."/>
            <person name="Magnuson J.K."/>
            <person name="Henrissat B."/>
            <person name="Mortensen U.H."/>
            <person name="Larsen T.O."/>
            <person name="Devries R.P."/>
            <person name="Grigoriev I.V."/>
            <person name="Machida M."/>
            <person name="Baker S.E."/>
            <person name="Andersen M.R."/>
        </authorList>
    </citation>
    <scope>NUCLEOTIDE SEQUENCE</scope>
    <source>
        <strain evidence="4">CBS 117612</strain>
    </source>
</reference>
<dbReference type="FunFam" id="3.40.50.720:FF:000084">
    <property type="entry name" value="Short-chain dehydrogenase reductase"/>
    <property type="match status" value="1"/>
</dbReference>
<organism evidence="4">
    <name type="scientific">Aspergillus arachidicola</name>
    <dbReference type="NCBI Taxonomy" id="656916"/>
    <lineage>
        <taxon>Eukaryota</taxon>
        <taxon>Fungi</taxon>
        <taxon>Dikarya</taxon>
        <taxon>Ascomycota</taxon>
        <taxon>Pezizomycotina</taxon>
        <taxon>Eurotiomycetes</taxon>
        <taxon>Eurotiomycetidae</taxon>
        <taxon>Eurotiales</taxon>
        <taxon>Aspergillaceae</taxon>
        <taxon>Aspergillus</taxon>
        <taxon>Aspergillus subgen. Circumdati</taxon>
    </lineage>
</organism>
<dbReference type="PANTHER" id="PTHR43639">
    <property type="entry name" value="OXIDOREDUCTASE, SHORT-CHAIN DEHYDROGENASE/REDUCTASE FAMILY (AFU_ORTHOLOGUE AFUA_5G02870)"/>
    <property type="match status" value="1"/>
</dbReference>
<dbReference type="Pfam" id="PF13561">
    <property type="entry name" value="adh_short_C2"/>
    <property type="match status" value="1"/>
</dbReference>
<proteinExistence type="inferred from homology"/>
<dbReference type="GO" id="GO:0016491">
    <property type="term" value="F:oxidoreductase activity"/>
    <property type="evidence" value="ECO:0007669"/>
    <property type="project" value="UniProtKB-KW"/>
</dbReference>
<evidence type="ECO:0000256" key="1">
    <source>
        <dbReference type="ARBA" id="ARBA00006484"/>
    </source>
</evidence>
<dbReference type="PROSITE" id="PS00061">
    <property type="entry name" value="ADH_SHORT"/>
    <property type="match status" value="1"/>
</dbReference>
<dbReference type="PANTHER" id="PTHR43639:SF1">
    <property type="entry name" value="SHORT-CHAIN DEHYDROGENASE_REDUCTASE FAMILY PROTEIN"/>
    <property type="match status" value="1"/>
</dbReference>
<dbReference type="SUPFAM" id="SSF51735">
    <property type="entry name" value="NAD(P)-binding Rossmann-fold domains"/>
    <property type="match status" value="1"/>
</dbReference>
<keyword evidence="3" id="KW-0560">Oxidoreductase</keyword>
<dbReference type="EMBL" id="ML737221">
    <property type="protein sequence ID" value="KAE8335347.1"/>
    <property type="molecule type" value="Genomic_DNA"/>
</dbReference>
<evidence type="ECO:0000256" key="2">
    <source>
        <dbReference type="ARBA" id="ARBA00022857"/>
    </source>
</evidence>
<dbReference type="OrthoDB" id="47007at2759"/>
<sequence length="266" mass="28330">MSLGCDSPKTLAGKNALVTGSSRGIGAAIAMSLAQHGANVAVNYVTSSVAAEKVAEQIRTLGVKAITVQADVSNKEDVRSMFEKVVAEFGSLHIVHSNSGIEHFNTLPRVTEAEIDKTFATNVKGQFFVAQQAYSYLPENGRLILTSSISAVQGFCNHAIYSASKAAIQGMAKSLAHDFGPKKVTVNVVAPGGIKTDMYEEAAREYFPDGKNMTNEEIEEAVARFSPFHRAGYPDDIAGVVTLIASPESKWLTGQTFFVGGGAYMN</sequence>
<evidence type="ECO:0000313" key="4">
    <source>
        <dbReference type="EMBL" id="KAE8335347.1"/>
    </source>
</evidence>
<dbReference type="GO" id="GO:0044550">
    <property type="term" value="P:secondary metabolite biosynthetic process"/>
    <property type="evidence" value="ECO:0007669"/>
    <property type="project" value="UniProtKB-ARBA"/>
</dbReference>
<dbReference type="PRINTS" id="PR00081">
    <property type="entry name" value="GDHRDH"/>
</dbReference>
<protein>
    <submittedName>
        <fullName evidence="4">Versicolorin reductase</fullName>
    </submittedName>
</protein>